<organism evidence="1">
    <name type="scientific">bioreactor metagenome</name>
    <dbReference type="NCBI Taxonomy" id="1076179"/>
    <lineage>
        <taxon>unclassified sequences</taxon>
        <taxon>metagenomes</taxon>
        <taxon>ecological metagenomes</taxon>
    </lineage>
</organism>
<dbReference type="AlphaFoldDB" id="A0A644TRZ7"/>
<evidence type="ECO:0000313" key="1">
    <source>
        <dbReference type="EMBL" id="MPL69733.1"/>
    </source>
</evidence>
<proteinExistence type="predicted"/>
<sequence>MLISVLFFSCSEDKMDEINEDRNNTTEMQSKNLLPDLLLKSGFESTGTDIAWYATVYVEHNAGTWNQSHQADRRIAQNASSLLNNSWNALYDVMNIAKTIINKTDPETGDEPLEYYCRSIAQIMMAYNLAIATDGWGEVPYTEAFKGLENINPEFDKQSTLYPEIQRLLDDAILNMGKATNTFTYPVKDYIYGSLGAAASRAAWVKTAYALKARFALRLTKINGVQAAQEALAAIPNAYTSNDDAMLLGGFVIDLPGSNPWGEFWYMRDHLSVSTTIFDLMTARNDPRVDAYFSSTDPADIAPIGAADQVQGGYSQSLLTSGWDAMASPILMFTFHELKFIEAEAKFRVGDATWTTALQEAIQASFDFVGVEGAADYYTNEVAPKLTAGNELKEIITQKYIAFYDREAIEAYNDYRRTGFPEMKNPNNATVGFIWRFPWALSEVSSNSANVPSWTIFDKVWWAGGNE</sequence>
<reference evidence="1" key="1">
    <citation type="submission" date="2019-08" db="EMBL/GenBank/DDBJ databases">
        <authorList>
            <person name="Kucharzyk K."/>
            <person name="Murdoch R.W."/>
            <person name="Higgins S."/>
            <person name="Loffler F."/>
        </authorList>
    </citation>
    <scope>NUCLEOTIDE SEQUENCE</scope>
</reference>
<evidence type="ECO:0008006" key="2">
    <source>
        <dbReference type="Google" id="ProtNLM"/>
    </source>
</evidence>
<accession>A0A644TRZ7</accession>
<name>A0A644TRZ7_9ZZZZ</name>
<dbReference type="InterPro" id="IPR041662">
    <property type="entry name" value="SusD-like_2"/>
</dbReference>
<dbReference type="SUPFAM" id="SSF48452">
    <property type="entry name" value="TPR-like"/>
    <property type="match status" value="1"/>
</dbReference>
<comment type="caution">
    <text evidence="1">The sequence shown here is derived from an EMBL/GenBank/DDBJ whole genome shotgun (WGS) entry which is preliminary data.</text>
</comment>
<dbReference type="InterPro" id="IPR011990">
    <property type="entry name" value="TPR-like_helical_dom_sf"/>
</dbReference>
<dbReference type="EMBL" id="VSSQ01000048">
    <property type="protein sequence ID" value="MPL69733.1"/>
    <property type="molecule type" value="Genomic_DNA"/>
</dbReference>
<protein>
    <recommendedName>
        <fullName evidence="2">SusD/RagB family nutrient-binding outer membrane lipoprotein</fullName>
    </recommendedName>
</protein>
<dbReference type="Pfam" id="PF12771">
    <property type="entry name" value="SusD-like_2"/>
    <property type="match status" value="1"/>
</dbReference>
<gene>
    <name evidence="1" type="ORF">SDC9_15481</name>
</gene>
<dbReference type="Gene3D" id="1.25.40.390">
    <property type="match status" value="1"/>
</dbReference>